<protein>
    <submittedName>
        <fullName evidence="1">16651_t:CDS:1</fullName>
    </submittedName>
</protein>
<accession>A0ABN7WFW6</accession>
<gene>
    <name evidence="1" type="ORF">GMARGA_LOCUS29750</name>
</gene>
<keyword evidence="2" id="KW-1185">Reference proteome</keyword>
<dbReference type="Proteomes" id="UP000789901">
    <property type="component" value="Unassembled WGS sequence"/>
</dbReference>
<proteinExistence type="predicted"/>
<organism evidence="1 2">
    <name type="scientific">Gigaspora margarita</name>
    <dbReference type="NCBI Taxonomy" id="4874"/>
    <lineage>
        <taxon>Eukaryota</taxon>
        <taxon>Fungi</taxon>
        <taxon>Fungi incertae sedis</taxon>
        <taxon>Mucoromycota</taxon>
        <taxon>Glomeromycotina</taxon>
        <taxon>Glomeromycetes</taxon>
        <taxon>Diversisporales</taxon>
        <taxon>Gigasporaceae</taxon>
        <taxon>Gigaspora</taxon>
    </lineage>
</organism>
<comment type="caution">
    <text evidence="1">The sequence shown here is derived from an EMBL/GenBank/DDBJ whole genome shotgun (WGS) entry which is preliminary data.</text>
</comment>
<reference evidence="1 2" key="1">
    <citation type="submission" date="2021-06" db="EMBL/GenBank/DDBJ databases">
        <authorList>
            <person name="Kallberg Y."/>
            <person name="Tangrot J."/>
            <person name="Rosling A."/>
        </authorList>
    </citation>
    <scope>NUCLEOTIDE SEQUENCE [LARGE SCALE GENOMIC DNA]</scope>
    <source>
        <strain evidence="1 2">120-4 pot B 10/14</strain>
    </source>
</reference>
<feature type="non-terminal residue" evidence="1">
    <location>
        <position position="97"/>
    </location>
</feature>
<dbReference type="EMBL" id="CAJVQB010040599">
    <property type="protein sequence ID" value="CAG8828603.1"/>
    <property type="molecule type" value="Genomic_DNA"/>
</dbReference>
<name>A0ABN7WFW6_GIGMA</name>
<evidence type="ECO:0000313" key="2">
    <source>
        <dbReference type="Proteomes" id="UP000789901"/>
    </source>
</evidence>
<evidence type="ECO:0000313" key="1">
    <source>
        <dbReference type="EMBL" id="CAG8828603.1"/>
    </source>
</evidence>
<sequence length="97" mass="10968">MDSFEGHKTDIVNHKCAINNIHKIIISEGLTSIIQPLDMNLEACDDISAEMIIKLFKKYGISNELNGTENDLLYSSDKENSEVDNNENLLEIIEEDI</sequence>